<name>A0ABT0P9U4_9HYPH</name>
<dbReference type="Proteomes" id="UP001523003">
    <property type="component" value="Unassembled WGS sequence"/>
</dbReference>
<sequence>MPLPYHTHTFTLDPATKEEVKEGLSDTKALAPVSVGSAAAYSVNYFATAAQGKKADDAVAKRDIGALAYKDKATVYDIEASGYPGEEMLLSGAGWVTPSSLEIGDMKASLYDPDNLRLSAFSMENMSEGPTKKILSEEERLKLQWLSSFGPTIEKWHAGDEGVNYPISPVDLKNTIHYFSLSKSLGMSKSVYDPKKVAKDAFNMDNMREGEKHFILTAEERIQIAEIEAIKEGIHDAKETAECGVYTAHEAKKDAESALSIAKNAETKAVDAQTTAQGCASIAGEAKETAESAFNRAEKAEVHASEAQAVATTAQSTAENAQSAISTVKEVADTAQKTAIAAKEVAHEAKEAADSVLNIAKTAEVHVSEAQAIATTAQSTAENAQSSISTVKETADKAKVTADKVQEKVDLMQAFEQQDWINGTKTEHALISPVHLLASIQAHSSNSSGGGSCSCNGMSKPVEILMTESGEIPWPEGTTDETELEIWAWGGGNAGKSERFKSGIGGAGGCCTYVRTRKKFLGESSVKIGRGGRTDGDHGGRETKVGQFIIALGGASLQPHQTAGFDGENAELGGGGDGFLGGNGGNGGNGVYGGKGFGGNGGRGGDNFLSDGGRGGNGGNGCTGGKDSKGGGGGIGGRGGRGGDSIYGCGGNGGYGGEGGKGGHDDSGDWSSPGGSGGNGGNGGNSVYGGGGGGVAGGRGNDGKDGRAANGHGGNGGNSVYGGGGGGGGHGGKGGYSMWGGKGGNGGNRNIGWCGGGGGYFPGKDVTSSSHGDGGDGAVLIKVYL</sequence>
<proteinExistence type="predicted"/>
<accession>A0ABT0P9U4</accession>
<keyword evidence="3" id="KW-1185">Reference proteome</keyword>
<feature type="region of interest" description="Disordered" evidence="1">
    <location>
        <begin position="658"/>
        <end position="716"/>
    </location>
</feature>
<feature type="compositionally biased region" description="Gly residues" evidence="1">
    <location>
        <begin position="674"/>
        <end position="700"/>
    </location>
</feature>
<protein>
    <submittedName>
        <fullName evidence="2">Uncharacterized protein</fullName>
    </submittedName>
</protein>
<dbReference type="EMBL" id="JAMCOF010000008">
    <property type="protein sequence ID" value="MCL6230012.1"/>
    <property type="molecule type" value="Genomic_DNA"/>
</dbReference>
<dbReference type="RefSeq" id="WP_249677266.1">
    <property type="nucleotide sequence ID" value="NZ_JAMCOF010000008.1"/>
</dbReference>
<evidence type="ECO:0000256" key="1">
    <source>
        <dbReference type="SAM" id="MobiDB-lite"/>
    </source>
</evidence>
<dbReference type="PRINTS" id="PR01228">
    <property type="entry name" value="EGGSHELL"/>
</dbReference>
<organism evidence="2 3">
    <name type="scientific">Bartonella bilalgolemii</name>
    <dbReference type="NCBI Taxonomy" id="2942911"/>
    <lineage>
        <taxon>Bacteria</taxon>
        <taxon>Pseudomonadati</taxon>
        <taxon>Pseudomonadota</taxon>
        <taxon>Alphaproteobacteria</taxon>
        <taxon>Hyphomicrobiales</taxon>
        <taxon>Bartonellaceae</taxon>
        <taxon>Bartonella</taxon>
    </lineage>
</organism>
<comment type="caution">
    <text evidence="2">The sequence shown here is derived from an EMBL/GenBank/DDBJ whole genome shotgun (WGS) entry which is preliminary data.</text>
</comment>
<evidence type="ECO:0000313" key="2">
    <source>
        <dbReference type="EMBL" id="MCL6230012.1"/>
    </source>
</evidence>
<evidence type="ECO:0000313" key="3">
    <source>
        <dbReference type="Proteomes" id="UP001523003"/>
    </source>
</evidence>
<gene>
    <name evidence="2" type="ORF">M4Z11_05300</name>
</gene>
<reference evidence="2 3" key="1">
    <citation type="submission" date="2022-05" db="EMBL/GenBank/DDBJ databases">
        <title>Description of the Bartonella bilalgolemii sp. nov. Isolated from Apodemus uralensis (Pallas 1811).</title>
        <authorList>
            <person name="Zgheib R."/>
            <person name="Celebi B."/>
        </authorList>
    </citation>
    <scope>NUCLEOTIDE SEQUENCE [LARGE SCALE GENOMIC DNA]</scope>
    <source>
        <strain evidence="2 3">G70</strain>
    </source>
</reference>